<sequence length="83" mass="9543">MSRIRVFLFFSIQVVFAQEKLRGRLEVDLVKKDSLIVVNRTTGQWVYTSIMGEFELPACPKDILVVTSPKNRATSDTVKCKFF</sequence>
<evidence type="ECO:0000313" key="1">
    <source>
        <dbReference type="EMBL" id="AMO20091.1"/>
    </source>
</evidence>
<reference evidence="1 2" key="2">
    <citation type="submission" date="2019-05" db="EMBL/GenBank/DDBJ databases">
        <authorList>
            <person name="Ravantti J.J."/>
        </authorList>
    </citation>
    <scope>NUCLEOTIDE SEQUENCE [LARGE SCALE GENOMIC DNA]</scope>
    <source>
        <strain evidence="1 2">B185</strain>
    </source>
</reference>
<organism evidence="1 2">
    <name type="scientific">Flavobacterium columnare</name>
    <dbReference type="NCBI Taxonomy" id="996"/>
    <lineage>
        <taxon>Bacteria</taxon>
        <taxon>Pseudomonadati</taxon>
        <taxon>Bacteroidota</taxon>
        <taxon>Flavobacteriia</taxon>
        <taxon>Flavobacteriales</taxon>
        <taxon>Flavobacteriaceae</taxon>
        <taxon>Flavobacterium</taxon>
    </lineage>
</organism>
<reference evidence="2" key="1">
    <citation type="submission" date="2016-03" db="EMBL/GenBank/DDBJ databases">
        <title>Flavobacterium columnare strain B185, complete genome.</title>
        <authorList>
            <person name="Sundberg L.-R."/>
            <person name="Papponen P."/>
            <person name="Laanto E."/>
        </authorList>
    </citation>
    <scope>NUCLEOTIDE SEQUENCE [LARGE SCALE GENOMIC DNA]</scope>
    <source>
        <strain evidence="2">B185</strain>
    </source>
</reference>
<evidence type="ECO:0000313" key="2">
    <source>
        <dbReference type="Proteomes" id="UP000304840"/>
    </source>
</evidence>
<accession>A0AAI8CHP8</accession>
<gene>
    <name evidence="1" type="ORF">UN65_06855</name>
</gene>
<dbReference type="RefSeq" id="WP_014164793.1">
    <property type="nucleotide sequence ID" value="NZ_CP010992.1"/>
</dbReference>
<name>A0AAI8CHP8_9FLAO</name>
<dbReference type="EMBL" id="CP010992">
    <property type="protein sequence ID" value="AMO20091.1"/>
    <property type="molecule type" value="Genomic_DNA"/>
</dbReference>
<proteinExistence type="predicted"/>
<protein>
    <submittedName>
        <fullName evidence="1">Uncharacterized protein</fullName>
    </submittedName>
</protein>
<dbReference type="Proteomes" id="UP000304840">
    <property type="component" value="Chromosome"/>
</dbReference>
<dbReference type="AlphaFoldDB" id="A0AAI8CHP8"/>